<dbReference type="SUPFAM" id="SSF50494">
    <property type="entry name" value="Trypsin-like serine proteases"/>
    <property type="match status" value="1"/>
</dbReference>
<reference evidence="2" key="1">
    <citation type="journal article" date="2010" name="Science">
        <title>Plasticity of animal genome architecture unmasked by rapid evolution of a pelagic tunicate.</title>
        <authorList>
            <person name="Denoeud F."/>
            <person name="Henriet S."/>
            <person name="Mungpakdee S."/>
            <person name="Aury J.M."/>
            <person name="Da Silva C."/>
            <person name="Brinkmann H."/>
            <person name="Mikhaleva J."/>
            <person name="Olsen L.C."/>
            <person name="Jubin C."/>
            <person name="Canestro C."/>
            <person name="Bouquet J.M."/>
            <person name="Danks G."/>
            <person name="Poulain J."/>
            <person name="Campsteijn C."/>
            <person name="Adamski M."/>
            <person name="Cross I."/>
            <person name="Yadetie F."/>
            <person name="Muffato M."/>
            <person name="Louis A."/>
            <person name="Butcher S."/>
            <person name="Tsagkogeorga G."/>
            <person name="Konrad A."/>
            <person name="Singh S."/>
            <person name="Jensen M.F."/>
            <person name="Cong E.H."/>
            <person name="Eikeseth-Otteraa H."/>
            <person name="Noel B."/>
            <person name="Anthouard V."/>
            <person name="Porcel B.M."/>
            <person name="Kachouri-Lafond R."/>
            <person name="Nishino A."/>
            <person name="Ugolini M."/>
            <person name="Chourrout P."/>
            <person name="Nishida H."/>
            <person name="Aasland R."/>
            <person name="Huzurbazar S."/>
            <person name="Westhof E."/>
            <person name="Delsuc F."/>
            <person name="Lehrach H."/>
            <person name="Reinhardt R."/>
            <person name="Weissenbach J."/>
            <person name="Roy S.W."/>
            <person name="Artiguenave F."/>
            <person name="Postlethwait J.H."/>
            <person name="Manak J.R."/>
            <person name="Thompson E.M."/>
            <person name="Jaillon O."/>
            <person name="Du Pasquier L."/>
            <person name="Boudinot P."/>
            <person name="Liberles D.A."/>
            <person name="Volff J.N."/>
            <person name="Philippe H."/>
            <person name="Lenhard B."/>
            <person name="Roest Crollius H."/>
            <person name="Wincker P."/>
            <person name="Chourrout D."/>
        </authorList>
    </citation>
    <scope>NUCLEOTIDE SEQUENCE [LARGE SCALE GENOMIC DNA]</scope>
</reference>
<dbReference type="PROSITE" id="PS00135">
    <property type="entry name" value="TRYPSIN_SER"/>
    <property type="match status" value="1"/>
</dbReference>
<keyword evidence="3" id="KW-1185">Reference proteome</keyword>
<protein>
    <recommendedName>
        <fullName evidence="1">Peptidase S1 domain-containing protein</fullName>
    </recommendedName>
</protein>
<gene>
    <name evidence="2" type="ORF">GSOID_T00013062001</name>
</gene>
<dbReference type="EMBL" id="FN653064">
    <property type="protein sequence ID" value="CBY24888.1"/>
    <property type="molecule type" value="Genomic_DNA"/>
</dbReference>
<name>E4XKA0_OIKDI</name>
<dbReference type="Proteomes" id="UP000001307">
    <property type="component" value="Unassembled WGS sequence"/>
</dbReference>
<dbReference type="InterPro" id="IPR043504">
    <property type="entry name" value="Peptidase_S1_PA_chymotrypsin"/>
</dbReference>
<dbReference type="Gene3D" id="2.40.10.10">
    <property type="entry name" value="Trypsin-like serine proteases"/>
    <property type="match status" value="2"/>
</dbReference>
<dbReference type="OrthoDB" id="6755574at2759"/>
<accession>E4XKA0</accession>
<dbReference type="InterPro" id="IPR009003">
    <property type="entry name" value="Peptidase_S1_PA"/>
</dbReference>
<dbReference type="GO" id="GO:0006508">
    <property type="term" value="P:proteolysis"/>
    <property type="evidence" value="ECO:0007669"/>
    <property type="project" value="InterPro"/>
</dbReference>
<evidence type="ECO:0000313" key="2">
    <source>
        <dbReference type="EMBL" id="CBY24888.1"/>
    </source>
</evidence>
<evidence type="ECO:0000259" key="1">
    <source>
        <dbReference type="Pfam" id="PF00089"/>
    </source>
</evidence>
<dbReference type="GO" id="GO:0004252">
    <property type="term" value="F:serine-type endopeptidase activity"/>
    <property type="evidence" value="ECO:0007669"/>
    <property type="project" value="InterPro"/>
</dbReference>
<organism evidence="2">
    <name type="scientific">Oikopleura dioica</name>
    <name type="common">Tunicate</name>
    <dbReference type="NCBI Taxonomy" id="34765"/>
    <lineage>
        <taxon>Eukaryota</taxon>
        <taxon>Metazoa</taxon>
        <taxon>Chordata</taxon>
        <taxon>Tunicata</taxon>
        <taxon>Appendicularia</taxon>
        <taxon>Copelata</taxon>
        <taxon>Oikopleuridae</taxon>
        <taxon>Oikopleura</taxon>
    </lineage>
</organism>
<dbReference type="InterPro" id="IPR033116">
    <property type="entry name" value="TRYPSIN_SER"/>
</dbReference>
<evidence type="ECO:0000313" key="3">
    <source>
        <dbReference type="Proteomes" id="UP000001307"/>
    </source>
</evidence>
<feature type="domain" description="Peptidase S1" evidence="1">
    <location>
        <begin position="2"/>
        <end position="113"/>
    </location>
</feature>
<proteinExistence type="predicted"/>
<dbReference type="InParanoid" id="E4XKA0"/>
<dbReference type="InterPro" id="IPR001254">
    <property type="entry name" value="Trypsin_dom"/>
</dbReference>
<dbReference type="Pfam" id="PF00089">
    <property type="entry name" value="Trypsin"/>
    <property type="match status" value="1"/>
</dbReference>
<dbReference type="AlphaFoldDB" id="E4XKA0"/>
<sequence length="138" mass="15327">MAILKVSPKFKFDDATVKRVQLGSRKEFDDYVEKGHIKCVLVGKGRVSTGENVKYPKFLQKGYQLFDNTKTCESYFKKESDLPNIPSADGCFLTVGSDGSTGCKGDSGGPLFCFLPKKNIWKQFGIGEQILSNINRSN</sequence>